<gene>
    <name evidence="2" type="ORF">GCM10010394_13630</name>
</gene>
<dbReference type="PANTHER" id="PTHR38444">
    <property type="entry name" value="ENTEROBACTIN BIOSYNTHESIS PROTEIN YBDZ"/>
    <property type="match status" value="1"/>
</dbReference>
<dbReference type="RefSeq" id="WP_344071131.1">
    <property type="nucleotide sequence ID" value="NZ_BAAACA010000006.1"/>
</dbReference>
<dbReference type="PANTHER" id="PTHR38444:SF1">
    <property type="entry name" value="ENTEROBACTIN BIOSYNTHESIS PROTEIN YBDZ"/>
    <property type="match status" value="1"/>
</dbReference>
<name>A0ABN1F9M6_9ACTN</name>
<evidence type="ECO:0000313" key="2">
    <source>
        <dbReference type="EMBL" id="GAA0585880.1"/>
    </source>
</evidence>
<evidence type="ECO:0000313" key="3">
    <source>
        <dbReference type="Proteomes" id="UP001500668"/>
    </source>
</evidence>
<dbReference type="EMBL" id="BAAACA010000006">
    <property type="protein sequence ID" value="GAA0585880.1"/>
    <property type="molecule type" value="Genomic_DNA"/>
</dbReference>
<keyword evidence="3" id="KW-1185">Reference proteome</keyword>
<dbReference type="Gene3D" id="3.90.820.10">
    <property type="entry name" value="Structural Genomics, Unknown Function 30-nov-00 1gh9 Mol_id"/>
    <property type="match status" value="1"/>
</dbReference>
<protein>
    <submittedName>
        <fullName evidence="2">MbtH family NRPS accessory protein</fullName>
    </submittedName>
</protein>
<dbReference type="Proteomes" id="UP001500668">
    <property type="component" value="Unassembled WGS sequence"/>
</dbReference>
<dbReference type="Pfam" id="PF03621">
    <property type="entry name" value="MbtH"/>
    <property type="match status" value="1"/>
</dbReference>
<dbReference type="InterPro" id="IPR005153">
    <property type="entry name" value="MbtH-like_dom"/>
</dbReference>
<feature type="domain" description="MbtH-like" evidence="1">
    <location>
        <begin position="1"/>
        <end position="48"/>
    </location>
</feature>
<evidence type="ECO:0000259" key="1">
    <source>
        <dbReference type="SMART" id="SM00923"/>
    </source>
</evidence>
<dbReference type="InterPro" id="IPR038020">
    <property type="entry name" value="MbtH-like_sf"/>
</dbReference>
<sequence>MNDERRYRVVVNDEDQYSMWPADLEIPAGWRTEGFEGTRQECAARVDEVWTDMRPAGLRRRMDAAVG</sequence>
<proteinExistence type="predicted"/>
<dbReference type="InterPro" id="IPR037407">
    <property type="entry name" value="MLP_fam"/>
</dbReference>
<dbReference type="SUPFAM" id="SSF160582">
    <property type="entry name" value="MbtH-like"/>
    <property type="match status" value="1"/>
</dbReference>
<comment type="caution">
    <text evidence="2">The sequence shown here is derived from an EMBL/GenBank/DDBJ whole genome shotgun (WGS) entry which is preliminary data.</text>
</comment>
<dbReference type="SMART" id="SM00923">
    <property type="entry name" value="MbtH"/>
    <property type="match status" value="1"/>
</dbReference>
<organism evidence="2 3">
    <name type="scientific">Streptomyces crystallinus</name>
    <dbReference type="NCBI Taxonomy" id="68191"/>
    <lineage>
        <taxon>Bacteria</taxon>
        <taxon>Bacillati</taxon>
        <taxon>Actinomycetota</taxon>
        <taxon>Actinomycetes</taxon>
        <taxon>Kitasatosporales</taxon>
        <taxon>Streptomycetaceae</taxon>
        <taxon>Streptomyces</taxon>
    </lineage>
</organism>
<reference evidence="3" key="1">
    <citation type="journal article" date="2019" name="Int. J. Syst. Evol. Microbiol.">
        <title>The Global Catalogue of Microorganisms (GCM) 10K type strain sequencing project: providing services to taxonomists for standard genome sequencing and annotation.</title>
        <authorList>
            <consortium name="The Broad Institute Genomics Platform"/>
            <consortium name="The Broad Institute Genome Sequencing Center for Infectious Disease"/>
            <person name="Wu L."/>
            <person name="Ma J."/>
        </authorList>
    </citation>
    <scope>NUCLEOTIDE SEQUENCE [LARGE SCALE GENOMIC DNA]</scope>
    <source>
        <strain evidence="3">JCM 5067</strain>
    </source>
</reference>
<accession>A0ABN1F9M6</accession>